<evidence type="ECO:0000256" key="2">
    <source>
        <dbReference type="ARBA" id="ARBA00022777"/>
    </source>
</evidence>
<dbReference type="InterPro" id="IPR036890">
    <property type="entry name" value="HATPase_C_sf"/>
</dbReference>
<dbReference type="RefSeq" id="WP_379752568.1">
    <property type="nucleotide sequence ID" value="NZ_JBHSYB010000002.1"/>
</dbReference>
<dbReference type="Gene3D" id="3.30.565.10">
    <property type="entry name" value="Histidine kinase-like ATPase, C-terminal domain"/>
    <property type="match status" value="1"/>
</dbReference>
<organism evidence="8 9">
    <name type="scientific">Flavobacterium myungsuense</name>
    <dbReference type="NCBI Taxonomy" id="651823"/>
    <lineage>
        <taxon>Bacteria</taxon>
        <taxon>Pseudomonadati</taxon>
        <taxon>Bacteroidota</taxon>
        <taxon>Flavobacteriia</taxon>
        <taxon>Flavobacteriales</taxon>
        <taxon>Flavobacteriaceae</taxon>
        <taxon>Flavobacterium</taxon>
    </lineage>
</organism>
<dbReference type="SUPFAM" id="SSF55874">
    <property type="entry name" value="ATPase domain of HSP90 chaperone/DNA topoisomerase II/histidine kinase"/>
    <property type="match status" value="1"/>
</dbReference>
<keyword evidence="2" id="KW-0418">Kinase</keyword>
<dbReference type="SUPFAM" id="SSF48452">
    <property type="entry name" value="TPR-like"/>
    <property type="match status" value="2"/>
</dbReference>
<sequence>MKNKVYILLFLLFLSLSCSKGKNNFNTAGESSDSLDSYLLSAQNKKLNSESRLQYNKIAFSLLENSKDYIDYNDKLYKVAFTFCELSEDKYLRKALKIVLKKATNEKDSLFIAKSYYLLGNQNDIIGKTDSAFYYLLKSEKLFLKLKDSLNLTANFSSKAYVQLKENDYAGCELSSFKALNFNAANKNLQREYDAYNLIGVCYNETKNYENALKYHKKALELITSKKLVDNLNYYELSLNNIGYVYQNLNKPKEAIESFKAALQNKNLVNTDPYIYALNLDNLAYSKFKIRDYSDLPDLFFQALKIREKNELTSGVINSKIHLSEFFAANNDTIKSQLFANEAMQLAKKTKISGDLLASLKQLSAVEHKLSSQYSKEYIKINDSIQQEERKAKEKFARIAFETDEIIVENDKLEERNRTLLYFFIGTFALGVLLFVIRTQRAKNRELLLKQQQQKVNEEIYNLMISQQATIEENRVKEKKRIAQELHDGVLGRMFGARLTLDSLNSFTDEESIKTRFNYLNELKNIEQDIREISHDLSREKSVLVNNFVAIVNNLIEEQKASFTPNIIFNMDEAIKWEMIDNTTKINLYRIVQESLQNINKYAQAKNVKVTFKKDIDNIVLKIVDDGIGFDTIGRKKGIGLQNMEARAIECEGVFEVISKKGKGATISISVPMIKNKVTV</sequence>
<evidence type="ECO:0000256" key="4">
    <source>
        <dbReference type="PROSITE-ProRule" id="PRU00339"/>
    </source>
</evidence>
<gene>
    <name evidence="8" type="ORF">ACFQ0S_01730</name>
</gene>
<accession>A0ABW3IYA8</accession>
<evidence type="ECO:0000259" key="7">
    <source>
        <dbReference type="PROSITE" id="PS50109"/>
    </source>
</evidence>
<dbReference type="PROSITE" id="PS51257">
    <property type="entry name" value="PROKAR_LIPOPROTEIN"/>
    <property type="match status" value="1"/>
</dbReference>
<feature type="signal peptide" evidence="6">
    <location>
        <begin position="1"/>
        <end position="20"/>
    </location>
</feature>
<keyword evidence="1" id="KW-0808">Transferase</keyword>
<evidence type="ECO:0000256" key="6">
    <source>
        <dbReference type="SAM" id="SignalP"/>
    </source>
</evidence>
<dbReference type="Pfam" id="PF07730">
    <property type="entry name" value="HisKA_3"/>
    <property type="match status" value="1"/>
</dbReference>
<dbReference type="EMBL" id="JBHTIZ010000005">
    <property type="protein sequence ID" value="MFD0983187.1"/>
    <property type="molecule type" value="Genomic_DNA"/>
</dbReference>
<feature type="transmembrane region" description="Helical" evidence="5">
    <location>
        <begin position="420"/>
        <end position="437"/>
    </location>
</feature>
<dbReference type="InterPro" id="IPR050482">
    <property type="entry name" value="Sensor_HK_TwoCompSys"/>
</dbReference>
<evidence type="ECO:0000313" key="9">
    <source>
        <dbReference type="Proteomes" id="UP001597051"/>
    </source>
</evidence>
<dbReference type="InterPro" id="IPR019734">
    <property type="entry name" value="TPR_rpt"/>
</dbReference>
<comment type="caution">
    <text evidence="8">The sequence shown here is derived from an EMBL/GenBank/DDBJ whole genome shotgun (WGS) entry which is preliminary data.</text>
</comment>
<dbReference type="PROSITE" id="PS50109">
    <property type="entry name" value="HIS_KIN"/>
    <property type="match status" value="1"/>
</dbReference>
<feature type="domain" description="Histidine kinase" evidence="7">
    <location>
        <begin position="481"/>
        <end position="675"/>
    </location>
</feature>
<dbReference type="PROSITE" id="PS50005">
    <property type="entry name" value="TPR"/>
    <property type="match status" value="1"/>
</dbReference>
<dbReference type="SMART" id="SM00028">
    <property type="entry name" value="TPR"/>
    <property type="match status" value="3"/>
</dbReference>
<dbReference type="InterPro" id="IPR011990">
    <property type="entry name" value="TPR-like_helical_dom_sf"/>
</dbReference>
<dbReference type="Pfam" id="PF02518">
    <property type="entry name" value="HATPase_c"/>
    <property type="match status" value="1"/>
</dbReference>
<name>A0ABW3IYA8_9FLAO</name>
<reference evidence="9" key="1">
    <citation type="journal article" date="2019" name="Int. J. Syst. Evol. Microbiol.">
        <title>The Global Catalogue of Microorganisms (GCM) 10K type strain sequencing project: providing services to taxonomists for standard genome sequencing and annotation.</title>
        <authorList>
            <consortium name="The Broad Institute Genomics Platform"/>
            <consortium name="The Broad Institute Genome Sequencing Center for Infectious Disease"/>
            <person name="Wu L."/>
            <person name="Ma J."/>
        </authorList>
    </citation>
    <scope>NUCLEOTIDE SEQUENCE [LARGE SCALE GENOMIC DNA]</scope>
    <source>
        <strain evidence="9">CECT 7649</strain>
    </source>
</reference>
<dbReference type="Gene3D" id="1.20.5.1930">
    <property type="match status" value="1"/>
</dbReference>
<dbReference type="InterPro" id="IPR005467">
    <property type="entry name" value="His_kinase_dom"/>
</dbReference>
<evidence type="ECO:0000256" key="5">
    <source>
        <dbReference type="SAM" id="Phobius"/>
    </source>
</evidence>
<feature type="chain" id="PRO_5046243446" evidence="6">
    <location>
        <begin position="21"/>
        <end position="680"/>
    </location>
</feature>
<dbReference type="CDD" id="cd16917">
    <property type="entry name" value="HATPase_UhpB-NarQ-NarX-like"/>
    <property type="match status" value="1"/>
</dbReference>
<keyword evidence="3" id="KW-0902">Two-component regulatory system</keyword>
<dbReference type="Pfam" id="PF13424">
    <property type="entry name" value="TPR_12"/>
    <property type="match status" value="1"/>
</dbReference>
<dbReference type="InterPro" id="IPR011712">
    <property type="entry name" value="Sig_transdc_His_kin_sub3_dim/P"/>
</dbReference>
<keyword evidence="5" id="KW-0812">Transmembrane</keyword>
<dbReference type="PANTHER" id="PTHR24421">
    <property type="entry name" value="NITRATE/NITRITE SENSOR PROTEIN NARX-RELATED"/>
    <property type="match status" value="1"/>
</dbReference>
<dbReference type="Gene3D" id="1.25.40.10">
    <property type="entry name" value="Tetratricopeptide repeat domain"/>
    <property type="match status" value="1"/>
</dbReference>
<evidence type="ECO:0000313" key="8">
    <source>
        <dbReference type="EMBL" id="MFD0983187.1"/>
    </source>
</evidence>
<protein>
    <submittedName>
        <fullName evidence="8">Tetratricopeptide repeat protein</fullName>
    </submittedName>
</protein>
<keyword evidence="6" id="KW-0732">Signal</keyword>
<feature type="repeat" description="TPR" evidence="4">
    <location>
        <begin position="193"/>
        <end position="226"/>
    </location>
</feature>
<keyword evidence="4" id="KW-0802">TPR repeat</keyword>
<keyword evidence="5" id="KW-1133">Transmembrane helix</keyword>
<evidence type="ECO:0000256" key="1">
    <source>
        <dbReference type="ARBA" id="ARBA00022679"/>
    </source>
</evidence>
<dbReference type="InterPro" id="IPR003594">
    <property type="entry name" value="HATPase_dom"/>
</dbReference>
<keyword evidence="5" id="KW-0472">Membrane</keyword>
<proteinExistence type="predicted"/>
<evidence type="ECO:0000256" key="3">
    <source>
        <dbReference type="ARBA" id="ARBA00023012"/>
    </source>
</evidence>
<dbReference type="Proteomes" id="UP001597051">
    <property type="component" value="Unassembled WGS sequence"/>
</dbReference>
<keyword evidence="9" id="KW-1185">Reference proteome</keyword>